<keyword evidence="15" id="KW-1185">Reference proteome</keyword>
<dbReference type="InterPro" id="IPR050794">
    <property type="entry name" value="CPA2_transporter"/>
</dbReference>
<evidence type="ECO:0000259" key="13">
    <source>
        <dbReference type="Pfam" id="PF23259"/>
    </source>
</evidence>
<dbReference type="GO" id="GO:0015297">
    <property type="term" value="F:antiporter activity"/>
    <property type="evidence" value="ECO:0007669"/>
    <property type="project" value="InterPro"/>
</dbReference>
<dbReference type="GO" id="GO:0098662">
    <property type="term" value="P:inorganic cation transmembrane transport"/>
    <property type="evidence" value="ECO:0000318"/>
    <property type="project" value="GO_Central"/>
</dbReference>
<feature type="transmembrane region" description="Helical" evidence="10">
    <location>
        <begin position="44"/>
        <end position="67"/>
    </location>
</feature>
<dbReference type="InterPro" id="IPR006153">
    <property type="entry name" value="Cation/H_exchanger_TM"/>
</dbReference>
<accession>A0A061EEL6</accession>
<feature type="domain" description="Cation/H+ exchanger transmembrane" evidence="11">
    <location>
        <begin position="58"/>
        <end position="438"/>
    </location>
</feature>
<evidence type="ECO:0000256" key="4">
    <source>
        <dbReference type="ARBA" id="ARBA00022692"/>
    </source>
</evidence>
<dbReference type="InParanoid" id="A0A061EEL6"/>
<dbReference type="GO" id="GO:0016020">
    <property type="term" value="C:membrane"/>
    <property type="evidence" value="ECO:0007669"/>
    <property type="project" value="UniProtKB-SubCell"/>
</dbReference>
<keyword evidence="6 10" id="KW-1133">Transmembrane helix</keyword>
<feature type="transmembrane region" description="Helical" evidence="10">
    <location>
        <begin position="140"/>
        <end position="163"/>
    </location>
</feature>
<evidence type="ECO:0000256" key="9">
    <source>
        <dbReference type="ARBA" id="ARBA00038341"/>
    </source>
</evidence>
<dbReference type="GO" id="GO:0006813">
    <property type="term" value="P:potassium ion transport"/>
    <property type="evidence" value="ECO:0007669"/>
    <property type="project" value="UniProtKB-KW"/>
</dbReference>
<dbReference type="Pfam" id="PF23259">
    <property type="entry name" value="CHX17_C"/>
    <property type="match status" value="1"/>
</dbReference>
<name>A0A061EEL6_THECC</name>
<protein>
    <submittedName>
        <fullName evidence="14">Monovalent cation:proton antiporter, putative</fullName>
    </submittedName>
</protein>
<comment type="similarity">
    <text evidence="9">Belongs to the monovalent cation:proton antiporter 2 (CPA2) transporter (TC 2.A.37) family. CHX (TC 2.A.37.4) subfamily.</text>
</comment>
<dbReference type="InterPro" id="IPR057291">
    <property type="entry name" value="CHX17_2nd"/>
</dbReference>
<evidence type="ECO:0000256" key="2">
    <source>
        <dbReference type="ARBA" id="ARBA00022448"/>
    </source>
</evidence>
<feature type="domain" description="Cation/H(+) antiporter C-terminal" evidence="13">
    <location>
        <begin position="635"/>
        <end position="780"/>
    </location>
</feature>
<feature type="transmembrane region" description="Helical" evidence="10">
    <location>
        <begin position="175"/>
        <end position="196"/>
    </location>
</feature>
<dbReference type="GO" id="GO:0012505">
    <property type="term" value="C:endomembrane system"/>
    <property type="evidence" value="ECO:0000318"/>
    <property type="project" value="GO_Central"/>
</dbReference>
<dbReference type="GO" id="GO:0006885">
    <property type="term" value="P:regulation of pH"/>
    <property type="evidence" value="ECO:0000318"/>
    <property type="project" value="GO_Central"/>
</dbReference>
<evidence type="ECO:0000256" key="10">
    <source>
        <dbReference type="SAM" id="Phobius"/>
    </source>
</evidence>
<dbReference type="Gene3D" id="1.20.1530.20">
    <property type="match status" value="1"/>
</dbReference>
<feature type="transmembrane region" description="Helical" evidence="10">
    <location>
        <begin position="280"/>
        <end position="311"/>
    </location>
</feature>
<dbReference type="GO" id="GO:1902600">
    <property type="term" value="P:proton transmembrane transport"/>
    <property type="evidence" value="ECO:0007669"/>
    <property type="project" value="InterPro"/>
</dbReference>
<comment type="subcellular location">
    <subcellularLocation>
        <location evidence="1">Membrane</location>
        <topology evidence="1">Multi-pass membrane protein</topology>
    </subcellularLocation>
</comment>
<feature type="transmembrane region" description="Helical" evidence="10">
    <location>
        <begin position="107"/>
        <end position="128"/>
    </location>
</feature>
<evidence type="ECO:0000256" key="6">
    <source>
        <dbReference type="ARBA" id="ARBA00022989"/>
    </source>
</evidence>
<dbReference type="AlphaFoldDB" id="A0A061EEL6"/>
<dbReference type="OMA" id="SGNTCAK"/>
<feature type="domain" description="Cation/H(+) antiporter central" evidence="12">
    <location>
        <begin position="496"/>
        <end position="620"/>
    </location>
</feature>
<feature type="transmembrane region" description="Helical" evidence="10">
    <location>
        <begin position="388"/>
        <end position="408"/>
    </location>
</feature>
<dbReference type="eggNOG" id="KOG1650">
    <property type="taxonomic scope" value="Eukaryota"/>
</dbReference>
<feature type="transmembrane region" description="Helical" evidence="10">
    <location>
        <begin position="358"/>
        <end position="376"/>
    </location>
</feature>
<dbReference type="PANTHER" id="PTHR32468">
    <property type="entry name" value="CATION/H + ANTIPORTER"/>
    <property type="match status" value="1"/>
</dbReference>
<organism evidence="14 15">
    <name type="scientific">Theobroma cacao</name>
    <name type="common">Cacao</name>
    <name type="synonym">Cocoa</name>
    <dbReference type="NCBI Taxonomy" id="3641"/>
    <lineage>
        <taxon>Eukaryota</taxon>
        <taxon>Viridiplantae</taxon>
        <taxon>Streptophyta</taxon>
        <taxon>Embryophyta</taxon>
        <taxon>Tracheophyta</taxon>
        <taxon>Spermatophyta</taxon>
        <taxon>Magnoliopsida</taxon>
        <taxon>eudicotyledons</taxon>
        <taxon>Gunneridae</taxon>
        <taxon>Pentapetalae</taxon>
        <taxon>rosids</taxon>
        <taxon>malvids</taxon>
        <taxon>Malvales</taxon>
        <taxon>Malvaceae</taxon>
        <taxon>Byttnerioideae</taxon>
        <taxon>Theobroma</taxon>
    </lineage>
</organism>
<dbReference type="Gramene" id="EOY02852">
    <property type="protein sequence ID" value="EOY02852"/>
    <property type="gene ID" value="TCM_017262"/>
</dbReference>
<feature type="transmembrane region" description="Helical" evidence="10">
    <location>
        <begin position="420"/>
        <end position="438"/>
    </location>
</feature>
<dbReference type="EMBL" id="CM001882">
    <property type="protein sequence ID" value="EOY02852.1"/>
    <property type="molecule type" value="Genomic_DNA"/>
</dbReference>
<feature type="transmembrane region" description="Helical" evidence="10">
    <location>
        <begin position="74"/>
        <end position="95"/>
    </location>
</feature>
<feature type="transmembrane region" description="Helical" evidence="10">
    <location>
        <begin position="331"/>
        <end position="351"/>
    </location>
</feature>
<dbReference type="PANTHER" id="PTHR32468:SF114">
    <property type="entry name" value="CATION_H+ EXCHANGER DOMAIN-CONTAINING PROTEIN"/>
    <property type="match status" value="1"/>
</dbReference>
<keyword evidence="4 10" id="KW-0812">Transmembrane</keyword>
<feature type="transmembrane region" description="Helical" evidence="10">
    <location>
        <begin position="208"/>
        <end position="231"/>
    </location>
</feature>
<evidence type="ECO:0000256" key="5">
    <source>
        <dbReference type="ARBA" id="ARBA00022958"/>
    </source>
</evidence>
<keyword evidence="3" id="KW-0633">Potassium transport</keyword>
<dbReference type="Pfam" id="PF23256">
    <property type="entry name" value="CHX17_2nd"/>
    <property type="match status" value="1"/>
</dbReference>
<evidence type="ECO:0000259" key="12">
    <source>
        <dbReference type="Pfam" id="PF23256"/>
    </source>
</evidence>
<evidence type="ECO:0000313" key="15">
    <source>
        <dbReference type="Proteomes" id="UP000026915"/>
    </source>
</evidence>
<dbReference type="InterPro" id="IPR057290">
    <property type="entry name" value="CHX17_C"/>
</dbReference>
<evidence type="ECO:0000256" key="7">
    <source>
        <dbReference type="ARBA" id="ARBA00023065"/>
    </source>
</evidence>
<keyword evidence="5" id="KW-0630">Potassium</keyword>
<keyword evidence="2" id="KW-0813">Transport</keyword>
<evidence type="ECO:0000313" key="14">
    <source>
        <dbReference type="EMBL" id="EOY02852.1"/>
    </source>
</evidence>
<feature type="transmembrane region" description="Helical" evidence="10">
    <location>
        <begin position="237"/>
        <end position="259"/>
    </location>
</feature>
<evidence type="ECO:0000256" key="1">
    <source>
        <dbReference type="ARBA" id="ARBA00004141"/>
    </source>
</evidence>
<dbReference type="Proteomes" id="UP000026915">
    <property type="component" value="Chromosome 4"/>
</dbReference>
<evidence type="ECO:0000256" key="3">
    <source>
        <dbReference type="ARBA" id="ARBA00022538"/>
    </source>
</evidence>
<evidence type="ECO:0000259" key="11">
    <source>
        <dbReference type="Pfam" id="PF00999"/>
    </source>
</evidence>
<keyword evidence="8 10" id="KW-0472">Membrane</keyword>
<keyword evidence="7" id="KW-0406">Ion transport</keyword>
<proteinExistence type="inferred from homology"/>
<dbReference type="Pfam" id="PF00999">
    <property type="entry name" value="Na_H_Exchanger"/>
    <property type="match status" value="1"/>
</dbReference>
<sequence length="787" mass="86706">MEPDDIVILKSMPNFTSPNFTHVCSTFSTVQSIGIFYFNNPLNFMLPVLLIQMSLASAAILVTFHLLRPLGQPIMVAQILAGIIVGPSFLCRIPGLLDSLFPMRSFVVMDVVSAIGFMFYFFLIGVQIDVWILKRINRQNFAIGFFTVAVPMILTIGSSVIWAHFVDTDGNEMDALVPIAQAESVLSFPAIAYYLSELRVINSDFGKVALCSSIVSWLCSFCVITFNVLFRQSGKDMFLVFKTISCALGFAALIFFFLGPLLLWQMKRNTAGQPLKQSNLIVLFLAVVMAGFWGHYFGLHIYFGPFLFGLMIPSGPPLGSALVEKLDLVTYWIWLPLYFVKFGLAIDIFAISLKTYSTVFFIALLGACGKFLGASLSALSCQMPLRDAVSLGFVMNFQGILEIGMFKLMKNAKIIDTESFTAMCTASLFIMGVITPMVRHYCDPSEKYRVYHGRTVMHSRPNSELKLLVCIHDQENVPSAINLLGALNPSKQSPIAVHLLHLIELTGSATPLLIPHKITKSFSSRSSGSGPVINAFKHFQEIQGGTVSVIPFTSISLPQTMHDDVCAIALDKGTSLVIIPFYKRFHVNGASQSSKQAIKIATQNVLTKAPCSVAILVDRGPPKTQRALWTSWSSYKVAVIFLGGADDREALALGARMAGQPNINLSLIRILYDGNFPKNYMEESRLDNEIINEFKTDISGKYSAMYREEVVMEGAGTAAVLRTLENQYELVVVGRRNDGLPPLLSGLTEWIENKELGVIGDLLASSDFLGNTSILVVQQHIDSSHGD</sequence>
<reference evidence="14 15" key="1">
    <citation type="journal article" date="2013" name="Genome Biol.">
        <title>The genome sequence of the most widely cultivated cacao type and its use to identify candidate genes regulating pod color.</title>
        <authorList>
            <person name="Motamayor J.C."/>
            <person name="Mockaitis K."/>
            <person name="Schmutz J."/>
            <person name="Haiminen N."/>
            <person name="Iii D.L."/>
            <person name="Cornejo O."/>
            <person name="Findley S.D."/>
            <person name="Zheng P."/>
            <person name="Utro F."/>
            <person name="Royaert S."/>
            <person name="Saski C."/>
            <person name="Jenkins J."/>
            <person name="Podicheti R."/>
            <person name="Zhao M."/>
            <person name="Scheffler B.E."/>
            <person name="Stack J.C."/>
            <person name="Feltus F.A."/>
            <person name="Mustiga G.M."/>
            <person name="Amores F."/>
            <person name="Phillips W."/>
            <person name="Marelli J.P."/>
            <person name="May G.D."/>
            <person name="Shapiro H."/>
            <person name="Ma J."/>
            <person name="Bustamante C.D."/>
            <person name="Schnell R.J."/>
            <person name="Main D."/>
            <person name="Gilbert D."/>
            <person name="Parida L."/>
            <person name="Kuhn D.N."/>
        </authorList>
    </citation>
    <scope>NUCLEOTIDE SEQUENCE [LARGE SCALE GENOMIC DNA]</scope>
    <source>
        <strain evidence="15">cv. Matina 1-6</strain>
    </source>
</reference>
<evidence type="ECO:0000256" key="8">
    <source>
        <dbReference type="ARBA" id="ARBA00023136"/>
    </source>
</evidence>
<gene>
    <name evidence="14" type="ORF">TCM_017262</name>
</gene>
<dbReference type="InterPro" id="IPR038770">
    <property type="entry name" value="Na+/solute_symporter_sf"/>
</dbReference>
<dbReference type="HOGENOM" id="CLU_005126_6_1_1"/>